<proteinExistence type="predicted"/>
<gene>
    <name evidence="1" type="ORF">GCM10023191_002050</name>
</gene>
<name>A0ABP8P8A0_9ACTN</name>
<evidence type="ECO:0000313" key="2">
    <source>
        <dbReference type="Proteomes" id="UP001500503"/>
    </source>
</evidence>
<dbReference type="Proteomes" id="UP001500503">
    <property type="component" value="Unassembled WGS sequence"/>
</dbReference>
<sequence length="205" mass="22472">MVVTEGVLVGDWFQTIVDVQVTSEDAGALATEVRDWLSSAGVVSSERTDCVLGSDLGHPPGPRADEVVDASGWSDPWQTLWTNGMDITTGRTVFDGGQGEPTAVACPHCAAEIELVDEAFELDDKAWAPFQDVVHGWSEGRDVILPCPTCSHPVEPTAWKWADGYFAFGRLGFTFWNWPPLRPGFVDEFTRRLRGHRTVLIAGKL</sequence>
<protein>
    <submittedName>
        <fullName evidence="1">Uncharacterized protein</fullName>
    </submittedName>
</protein>
<keyword evidence="2" id="KW-1185">Reference proteome</keyword>
<comment type="caution">
    <text evidence="1">The sequence shown here is derived from an EMBL/GenBank/DDBJ whole genome shotgun (WGS) entry which is preliminary data.</text>
</comment>
<organism evidence="1 2">
    <name type="scientific">Actinoallomurus oryzae</name>
    <dbReference type="NCBI Taxonomy" id="502180"/>
    <lineage>
        <taxon>Bacteria</taxon>
        <taxon>Bacillati</taxon>
        <taxon>Actinomycetota</taxon>
        <taxon>Actinomycetes</taxon>
        <taxon>Streptosporangiales</taxon>
        <taxon>Thermomonosporaceae</taxon>
        <taxon>Actinoallomurus</taxon>
    </lineage>
</organism>
<accession>A0ABP8P8A0</accession>
<evidence type="ECO:0000313" key="1">
    <source>
        <dbReference type="EMBL" id="GAA4482150.1"/>
    </source>
</evidence>
<dbReference type="EMBL" id="BAABHF010000006">
    <property type="protein sequence ID" value="GAA4482150.1"/>
    <property type="molecule type" value="Genomic_DNA"/>
</dbReference>
<reference evidence="2" key="1">
    <citation type="journal article" date="2019" name="Int. J. Syst. Evol. Microbiol.">
        <title>The Global Catalogue of Microorganisms (GCM) 10K type strain sequencing project: providing services to taxonomists for standard genome sequencing and annotation.</title>
        <authorList>
            <consortium name="The Broad Institute Genomics Platform"/>
            <consortium name="The Broad Institute Genome Sequencing Center for Infectious Disease"/>
            <person name="Wu L."/>
            <person name="Ma J."/>
        </authorList>
    </citation>
    <scope>NUCLEOTIDE SEQUENCE [LARGE SCALE GENOMIC DNA]</scope>
    <source>
        <strain evidence="2">JCM 17933</strain>
    </source>
</reference>